<feature type="region of interest" description="Disordered" evidence="1">
    <location>
        <begin position="1587"/>
        <end position="1608"/>
    </location>
</feature>
<feature type="region of interest" description="Disordered" evidence="1">
    <location>
        <begin position="941"/>
        <end position="1007"/>
    </location>
</feature>
<dbReference type="RefSeq" id="XP_067179358.1">
    <property type="nucleotide sequence ID" value="XM_067323729.1"/>
</dbReference>
<evidence type="ECO:0000313" key="3">
    <source>
        <dbReference type="Proteomes" id="UP000673552"/>
    </source>
</evidence>
<feature type="compositionally biased region" description="Low complexity" evidence="1">
    <location>
        <begin position="783"/>
        <end position="794"/>
    </location>
</feature>
<feature type="region of interest" description="Disordered" evidence="1">
    <location>
        <begin position="310"/>
        <end position="343"/>
    </location>
</feature>
<dbReference type="GeneID" id="92516241"/>
<sequence length="1654" mass="175249">MSHGRACIFSSFLRDDNTQTKRSRGGSHSDKSDSSDRSVNVVYDHHCGLPQHEPGDSTSLQNDGGPACQRPQQQQQQQQSSITQVPSASLTASLNSLRKGSVGSFPVSTFTPTAPHAAPCSTSALAGMVDEAVMTMDHAVRVPSALRGAGRRTMFDVLVNLAERQGRREVWQAKPRVPTEANNLAGEHAATARDVQAPAPSLRAASSAQEMTYQMLFPRSAVAAAAKRPSSSSTANAAPAVGSAQEAGGEHTASMAPPLDGAVKASPSRNMCTSASASLAPHLPMSLPSALPSARAKPDRRLRHLLPAHLRGGPAASQSGDDDWQGHKLQASPHVGNDRRQSPKAEHFAGLVALDAYDTSSISSFSDDDDDDTSSPGTRHLQPHLGTRREGAGSSDTAPRSRPQAAPVATRPTVLSRLINGDAEELVSLEAPREGPEPEQPKRPQQMAEGTETRWARREQVFMGAVEAAMPSSLADGPECVRDGLRHRRSRDRRAGRNTASRSSERSRTHCRATDPFASDSDSTSSGVDDSADDGGSVFGLRKDLDDEVPRWMRQHEATRGRLAAWQQQQVWQQVSWASPTFHETHTSVIERAAAALAGKPHMFCPSSMAPRIPSAASHAAGRVVGGRVAGSAASSMGRGRPDTRGTLAAAGAPGSLLAVWKEGRRLLKQRPPNTTAVAVVGYLWQRFQSWKPYGCQLLRQLRSGTCFGEAAAPPAGSPQSRSQRERRSGCLAVNQEWDAPRRDAVEATEEISGTSSGEDRAHTRAMQGKAARKPRQRRKEAAASSSPAQSLALNTTNSTGGGGGGAVGGVDVQVRVHYMESAFNVVVVHGELTYASESACARFGLAHPLLSSRCSSSYDRGRAEDAAATPTAHERRWTVLLPEPALKQVPVLLQEHIYLAPPYTVLREAQAVLSSYNFTSDALLRQHAEEEEVFQKANLQGCAPDEGDSGGRPSRATPTSSRSPGGNADRSAPPRWWAACEGNDRTPVREAASTRAGHPPHPAEETVAEVPPASFYRELCGAPLNADPARLRRTPPLEHPPRQQWPVVNKEGIYPRAPASDNVDAHSGIAVRQGGRSRVGASPEPHKPVARSPPLPPRLREAESGSDAVNAEARWRQGIPLVQSPLSPSYVRASTASVNSIIVDGFYDPLAMPALPTAGAERGAVRAWGSSGDVASGFSSAVADGTVAIARVSEHGADRVVAAADAVERRLASGPRELPVPPQLLASLSTSATPAVAANASGSVFGNGIGNSSEARGGDVLANDLSRVPAAVVSAAPLMDCLIGDGFPRGPTADWDVPVEVLFALCRGDGRFREKEEQPARHRWRHRNVGVDGISEENYVDGAFTAQECPTGVYTMATTSARLAQQPVDAHKLHQRETPTSGDDFTATAIVRSPSELRSSTASQLVSQMIPSSATFSYPTPRSPSASAAPSLASSAAPSSISLSSLSEPGDDCDDGVDGGGAAHATLPPRVMVEGRDRVRWPRHRSRCSGLSGTLASRRHEQQQHQERWMRVLWGRGKHHDESYGLPAIPSNASAVARAPANPSARTPPPHTSPSQRRFKECTVNSFSIAADAFTPVPSAESAAARATPVTKGPGLDPTARVAQPSSPLAVVHTAATETRTDAPVPHQHEGTQACTASTAFFALDDVYLSGAE</sequence>
<feature type="compositionally biased region" description="Basic residues" evidence="1">
    <location>
        <begin position="485"/>
        <end position="496"/>
    </location>
</feature>
<organism evidence="2 3">
    <name type="scientific">Leishmania martiniquensis</name>
    <dbReference type="NCBI Taxonomy" id="1580590"/>
    <lineage>
        <taxon>Eukaryota</taxon>
        <taxon>Discoba</taxon>
        <taxon>Euglenozoa</taxon>
        <taxon>Kinetoplastea</taxon>
        <taxon>Metakinetoplastina</taxon>
        <taxon>Trypanosomatida</taxon>
        <taxon>Trypanosomatidae</taxon>
        <taxon>Leishmaniinae</taxon>
        <taxon>Leishmania</taxon>
    </lineage>
</organism>
<feature type="region of interest" description="Disordered" evidence="1">
    <location>
        <begin position="17"/>
        <end position="87"/>
    </location>
</feature>
<feature type="region of interest" description="Disordered" evidence="1">
    <location>
        <begin position="231"/>
        <end position="269"/>
    </location>
</feature>
<dbReference type="OrthoDB" id="267925at2759"/>
<dbReference type="EMBL" id="JAFEUZ010000019">
    <property type="protein sequence ID" value="KAG5480594.1"/>
    <property type="molecule type" value="Genomic_DNA"/>
</dbReference>
<evidence type="ECO:0000256" key="1">
    <source>
        <dbReference type="SAM" id="MobiDB-lite"/>
    </source>
</evidence>
<feature type="region of interest" description="Disordered" evidence="1">
    <location>
        <begin position="1536"/>
        <end position="1559"/>
    </location>
</feature>
<comment type="caution">
    <text evidence="2">The sequence shown here is derived from an EMBL/GenBank/DDBJ whole genome shotgun (WGS) entry which is preliminary data.</text>
</comment>
<evidence type="ECO:0000313" key="2">
    <source>
        <dbReference type="EMBL" id="KAG5480594.1"/>
    </source>
</evidence>
<proteinExistence type="predicted"/>
<feature type="region of interest" description="Disordered" evidence="1">
    <location>
        <begin position="363"/>
        <end position="415"/>
    </location>
</feature>
<feature type="region of interest" description="Disordered" evidence="1">
    <location>
        <begin position="428"/>
        <end position="452"/>
    </location>
</feature>
<reference evidence="2 3" key="1">
    <citation type="submission" date="2021-03" db="EMBL/GenBank/DDBJ databases">
        <title>Leishmania (Mundinia) martiniquensis Genome sequencing and assembly.</title>
        <authorList>
            <person name="Almutairi H."/>
            <person name="Gatherer D."/>
        </authorList>
    </citation>
    <scope>NUCLEOTIDE SEQUENCE [LARGE SCALE GENOMIC DNA]</scope>
    <source>
        <strain evidence="2">LSCM1</strain>
    </source>
</reference>
<feature type="compositionally biased region" description="Basic and acidic residues" evidence="1">
    <location>
        <begin position="431"/>
        <end position="442"/>
    </location>
</feature>
<name>A0A836GWU3_9TRYP</name>
<feature type="compositionally biased region" description="Basic and acidic residues" evidence="1">
    <location>
        <begin position="27"/>
        <end position="36"/>
    </location>
</feature>
<feature type="compositionally biased region" description="Low complexity" evidence="1">
    <location>
        <begin position="231"/>
        <end position="240"/>
    </location>
</feature>
<feature type="region of interest" description="Disordered" evidence="1">
    <location>
        <begin position="468"/>
        <end position="542"/>
    </location>
</feature>
<feature type="compositionally biased region" description="Low complexity" evidence="1">
    <location>
        <begin position="953"/>
        <end position="965"/>
    </location>
</feature>
<dbReference type="KEGG" id="lmat:92516241"/>
<keyword evidence="3" id="KW-1185">Reference proteome</keyword>
<feature type="compositionally biased region" description="Low complexity" evidence="1">
    <location>
        <begin position="514"/>
        <end position="540"/>
    </location>
</feature>
<protein>
    <submittedName>
        <fullName evidence="2">Uncharacterized protein</fullName>
    </submittedName>
</protein>
<accession>A0A836GWU3</accession>
<gene>
    <name evidence="2" type="ORF">LSCM1_06298</name>
</gene>
<dbReference type="Proteomes" id="UP000673552">
    <property type="component" value="Chromosome 19"/>
</dbReference>
<feature type="region of interest" description="Disordered" evidence="1">
    <location>
        <begin position="1441"/>
        <end position="1472"/>
    </location>
</feature>
<feature type="region of interest" description="Disordered" evidence="1">
    <location>
        <begin position="711"/>
        <end position="806"/>
    </location>
</feature>
<feature type="region of interest" description="Disordered" evidence="1">
    <location>
        <begin position="1073"/>
        <end position="1109"/>
    </location>
</feature>